<comment type="caution">
    <text evidence="1">The sequence shown here is derived from an EMBL/GenBank/DDBJ whole genome shotgun (WGS) entry which is preliminary data.</text>
</comment>
<dbReference type="EMBL" id="LGRX02029764">
    <property type="protein sequence ID" value="KAK3246481.1"/>
    <property type="molecule type" value="Genomic_DNA"/>
</dbReference>
<evidence type="ECO:0000313" key="2">
    <source>
        <dbReference type="Proteomes" id="UP001190700"/>
    </source>
</evidence>
<proteinExistence type="predicted"/>
<accession>A0AAE0C125</accession>
<reference evidence="1 2" key="1">
    <citation type="journal article" date="2015" name="Genome Biol. Evol.">
        <title>Comparative Genomics of a Bacterivorous Green Alga Reveals Evolutionary Causalities and Consequences of Phago-Mixotrophic Mode of Nutrition.</title>
        <authorList>
            <person name="Burns J.A."/>
            <person name="Paasch A."/>
            <person name="Narechania A."/>
            <person name="Kim E."/>
        </authorList>
    </citation>
    <scope>NUCLEOTIDE SEQUENCE [LARGE SCALE GENOMIC DNA]</scope>
    <source>
        <strain evidence="1 2">PLY_AMNH</strain>
    </source>
</reference>
<evidence type="ECO:0000313" key="1">
    <source>
        <dbReference type="EMBL" id="KAK3246481.1"/>
    </source>
</evidence>
<dbReference type="Proteomes" id="UP001190700">
    <property type="component" value="Unassembled WGS sequence"/>
</dbReference>
<protein>
    <submittedName>
        <fullName evidence="1">Uncharacterized protein</fullName>
    </submittedName>
</protein>
<keyword evidence="2" id="KW-1185">Reference proteome</keyword>
<organism evidence="1 2">
    <name type="scientific">Cymbomonas tetramitiformis</name>
    <dbReference type="NCBI Taxonomy" id="36881"/>
    <lineage>
        <taxon>Eukaryota</taxon>
        <taxon>Viridiplantae</taxon>
        <taxon>Chlorophyta</taxon>
        <taxon>Pyramimonadophyceae</taxon>
        <taxon>Pyramimonadales</taxon>
        <taxon>Pyramimonadaceae</taxon>
        <taxon>Cymbomonas</taxon>
    </lineage>
</organism>
<sequence length="145" mass="15970">MDLYACATHDRQRQVNIFYQETPNFKEARRLSGALHSNVGYTGSSLNSTTYDPCCSLKGIRREYNAQKKWSNRVPDAADPSRAWIGYRGEVLLFSPSTLPELSAGALQHRLSGRGTLTAGSEETAAHVLKINKKVKHASCAAELS</sequence>
<gene>
    <name evidence="1" type="ORF">CYMTET_43982</name>
</gene>
<name>A0AAE0C125_9CHLO</name>
<dbReference type="AlphaFoldDB" id="A0AAE0C125"/>